<comment type="caution">
    <text evidence="1">The sequence shown here is derived from an EMBL/GenBank/DDBJ whole genome shotgun (WGS) entry which is preliminary data.</text>
</comment>
<gene>
    <name evidence="1" type="ORF">DFH94DRAFT_778745</name>
</gene>
<dbReference type="EMBL" id="WHVB01000036">
    <property type="protein sequence ID" value="KAF8467464.1"/>
    <property type="molecule type" value="Genomic_DNA"/>
</dbReference>
<proteinExistence type="predicted"/>
<protein>
    <submittedName>
        <fullName evidence="1">UPF0052-domain-containing protein</fullName>
    </submittedName>
</protein>
<evidence type="ECO:0000313" key="2">
    <source>
        <dbReference type="Proteomes" id="UP000759537"/>
    </source>
</evidence>
<name>A0A9P5JWI0_9AGAM</name>
<dbReference type="InterPro" id="IPR002882">
    <property type="entry name" value="CofD"/>
</dbReference>
<organism evidence="1 2">
    <name type="scientific">Russula ochroleuca</name>
    <dbReference type="NCBI Taxonomy" id="152965"/>
    <lineage>
        <taxon>Eukaryota</taxon>
        <taxon>Fungi</taxon>
        <taxon>Dikarya</taxon>
        <taxon>Basidiomycota</taxon>
        <taxon>Agaricomycotina</taxon>
        <taxon>Agaricomycetes</taxon>
        <taxon>Russulales</taxon>
        <taxon>Russulaceae</taxon>
        <taxon>Russula</taxon>
    </lineage>
</organism>
<reference evidence="1" key="2">
    <citation type="journal article" date="2020" name="Nat. Commun.">
        <title>Large-scale genome sequencing of mycorrhizal fungi provides insights into the early evolution of symbiotic traits.</title>
        <authorList>
            <person name="Miyauchi S."/>
            <person name="Kiss E."/>
            <person name="Kuo A."/>
            <person name="Drula E."/>
            <person name="Kohler A."/>
            <person name="Sanchez-Garcia M."/>
            <person name="Morin E."/>
            <person name="Andreopoulos B."/>
            <person name="Barry K.W."/>
            <person name="Bonito G."/>
            <person name="Buee M."/>
            <person name="Carver A."/>
            <person name="Chen C."/>
            <person name="Cichocki N."/>
            <person name="Clum A."/>
            <person name="Culley D."/>
            <person name="Crous P.W."/>
            <person name="Fauchery L."/>
            <person name="Girlanda M."/>
            <person name="Hayes R.D."/>
            <person name="Keri Z."/>
            <person name="LaButti K."/>
            <person name="Lipzen A."/>
            <person name="Lombard V."/>
            <person name="Magnuson J."/>
            <person name="Maillard F."/>
            <person name="Murat C."/>
            <person name="Nolan M."/>
            <person name="Ohm R.A."/>
            <person name="Pangilinan J."/>
            <person name="Pereira M.F."/>
            <person name="Perotto S."/>
            <person name="Peter M."/>
            <person name="Pfister S."/>
            <person name="Riley R."/>
            <person name="Sitrit Y."/>
            <person name="Stielow J.B."/>
            <person name="Szollosi G."/>
            <person name="Zifcakova L."/>
            <person name="Stursova M."/>
            <person name="Spatafora J.W."/>
            <person name="Tedersoo L."/>
            <person name="Vaario L.M."/>
            <person name="Yamada A."/>
            <person name="Yan M."/>
            <person name="Wang P."/>
            <person name="Xu J."/>
            <person name="Bruns T."/>
            <person name="Baldrian P."/>
            <person name="Vilgalys R."/>
            <person name="Dunand C."/>
            <person name="Henrissat B."/>
            <person name="Grigoriev I.V."/>
            <person name="Hibbett D."/>
            <person name="Nagy L.G."/>
            <person name="Martin F.M."/>
        </authorList>
    </citation>
    <scope>NUCLEOTIDE SEQUENCE</scope>
    <source>
        <strain evidence="1">Prilba</strain>
    </source>
</reference>
<dbReference type="AlphaFoldDB" id="A0A9P5JWI0"/>
<dbReference type="OrthoDB" id="10267139at2759"/>
<reference evidence="1" key="1">
    <citation type="submission" date="2019-10" db="EMBL/GenBank/DDBJ databases">
        <authorList>
            <consortium name="DOE Joint Genome Institute"/>
            <person name="Kuo A."/>
            <person name="Miyauchi S."/>
            <person name="Kiss E."/>
            <person name="Drula E."/>
            <person name="Kohler A."/>
            <person name="Sanchez-Garcia M."/>
            <person name="Andreopoulos B."/>
            <person name="Barry K.W."/>
            <person name="Bonito G."/>
            <person name="Buee M."/>
            <person name="Carver A."/>
            <person name="Chen C."/>
            <person name="Cichocki N."/>
            <person name="Clum A."/>
            <person name="Culley D."/>
            <person name="Crous P.W."/>
            <person name="Fauchery L."/>
            <person name="Girlanda M."/>
            <person name="Hayes R."/>
            <person name="Keri Z."/>
            <person name="LaButti K."/>
            <person name="Lipzen A."/>
            <person name="Lombard V."/>
            <person name="Magnuson J."/>
            <person name="Maillard F."/>
            <person name="Morin E."/>
            <person name="Murat C."/>
            <person name="Nolan M."/>
            <person name="Ohm R."/>
            <person name="Pangilinan J."/>
            <person name="Pereira M."/>
            <person name="Perotto S."/>
            <person name="Peter M."/>
            <person name="Riley R."/>
            <person name="Sitrit Y."/>
            <person name="Stielow B."/>
            <person name="Szollosi G."/>
            <person name="Zifcakova L."/>
            <person name="Stursova M."/>
            <person name="Spatafora J.W."/>
            <person name="Tedersoo L."/>
            <person name="Vaario L.-M."/>
            <person name="Yamada A."/>
            <person name="Yan M."/>
            <person name="Wang P."/>
            <person name="Xu J."/>
            <person name="Bruns T."/>
            <person name="Baldrian P."/>
            <person name="Vilgalys R."/>
            <person name="Henrissat B."/>
            <person name="Grigoriev I.V."/>
            <person name="Hibbett D."/>
            <person name="Nagy L.G."/>
            <person name="Martin F.M."/>
        </authorList>
    </citation>
    <scope>NUCLEOTIDE SEQUENCE</scope>
    <source>
        <strain evidence="1">Prilba</strain>
    </source>
</reference>
<dbReference type="Gene3D" id="3.40.50.10680">
    <property type="entry name" value="CofD-like domains"/>
    <property type="match status" value="1"/>
</dbReference>
<accession>A0A9P5JWI0</accession>
<dbReference type="InterPro" id="IPR038136">
    <property type="entry name" value="CofD-like_dom_sf"/>
</dbReference>
<dbReference type="Pfam" id="PF01933">
    <property type="entry name" value="CofD"/>
    <property type="match status" value="1"/>
</dbReference>
<dbReference type="PANTHER" id="PTHR31240">
    <property type="entry name" value="MATERNAL EFFECT EMBRYO ARREST 18"/>
    <property type="match status" value="1"/>
</dbReference>
<evidence type="ECO:0000313" key="1">
    <source>
        <dbReference type="EMBL" id="KAF8467464.1"/>
    </source>
</evidence>
<dbReference type="PANTHER" id="PTHR31240:SF0">
    <property type="entry name" value="MATERNAL EFFECT EMBRYO ARREST 18"/>
    <property type="match status" value="1"/>
</dbReference>
<keyword evidence="2" id="KW-1185">Reference proteome</keyword>
<sequence length="482" mass="51889">MAPHTSTSGHTHITTLDLLLPPRSPHLDIPQAARRLESPGLKESLESGSTSSYLVISGGTGCNAICAAFDQRACYVLPVSDDGGSSSEIIRVLGGPSIGDIRSRLVRLIPPAPPGTPLDALRILLAHRLPSGAESADAEQAAREEWRTIVEGRSNLWAGIPEDRKETIRGFLVYFESEILRRAHKNFSFVNGSIGNFLLAAAQSFFRSLPSAIFLFSSITNSQANIVPVIATNHTVTIAAELTNGTHLVGQCEISHPVARARSLAGEDEYMSSLSFDTISPTVSSQAQNVLFGAESKDSYEKLRAPISRLYYINAYGHEIHPAPTPEYISRLGSHQVLVYSCGSLWTSIIPCLALRGVASAIARSRSLRAKVLFLNSKNDRETEGYTAVDHIQAIARTLNARYRVEPYGLGPDNAATTYPVSAFVTHMVHLRDCAVHVDVALISELGVSCIEVESNSRGADGIPLYDAACAKDAMELVLGGT</sequence>
<dbReference type="GO" id="GO:0043743">
    <property type="term" value="F:LPPG:FO 2-phospho-L-lactate transferase activity"/>
    <property type="evidence" value="ECO:0007669"/>
    <property type="project" value="InterPro"/>
</dbReference>
<dbReference type="Proteomes" id="UP000759537">
    <property type="component" value="Unassembled WGS sequence"/>
</dbReference>
<dbReference type="SUPFAM" id="SSF142338">
    <property type="entry name" value="CofD-like"/>
    <property type="match status" value="1"/>
</dbReference>